<feature type="transmembrane region" description="Helical" evidence="1">
    <location>
        <begin position="137"/>
        <end position="162"/>
    </location>
</feature>
<keyword evidence="1" id="KW-0472">Membrane</keyword>
<dbReference type="CDD" id="cd03392">
    <property type="entry name" value="PAP2_like_2"/>
    <property type="match status" value="1"/>
</dbReference>
<dbReference type="Proteomes" id="UP001430804">
    <property type="component" value="Unassembled WGS sequence"/>
</dbReference>
<evidence type="ECO:0000259" key="2">
    <source>
        <dbReference type="SMART" id="SM00014"/>
    </source>
</evidence>
<reference evidence="3" key="1">
    <citation type="submission" date="2021-07" db="EMBL/GenBank/DDBJ databases">
        <title>Pseudohoeflea marina sp. nov. a polyhydroxyalcanoate-producing bacterium.</title>
        <authorList>
            <person name="Zheng W."/>
            <person name="Yu S."/>
            <person name="Huang Y."/>
        </authorList>
    </citation>
    <scope>NUCLEOTIDE SEQUENCE</scope>
    <source>
        <strain evidence="3">DP4N28-3</strain>
    </source>
</reference>
<proteinExistence type="predicted"/>
<feature type="transmembrane region" description="Helical" evidence="1">
    <location>
        <begin position="104"/>
        <end position="125"/>
    </location>
</feature>
<gene>
    <name evidence="3" type="ORF">KY465_13550</name>
</gene>
<feature type="transmembrane region" description="Helical" evidence="1">
    <location>
        <begin position="202"/>
        <end position="221"/>
    </location>
</feature>
<sequence length="233" mass="25227">MISKRLARFGAREWPVIVALLLPAGALWAFVELTDEVAEGSTQSLDETILLALRTPGDPTDPLGPHWLEEMMRDFTGLGGIGVLTIITLSAIGYLLLDRKFRGAVAVGIAVSGGLMISTLIKMGFDRARPDLVPHGSYVATASFPSGHSMMAAIVYLTLAAMVARLRPDWRTRIYLLATAVVIVLLIGVSRVYLGVHWPTDVLAGWTVGSAWAMICWVLMLRLQRQGDVEASG</sequence>
<comment type="caution">
    <text evidence="3">The sequence shown here is derived from an EMBL/GenBank/DDBJ whole genome shotgun (WGS) entry which is preliminary data.</text>
</comment>
<dbReference type="PANTHER" id="PTHR14969">
    <property type="entry name" value="SPHINGOSINE-1-PHOSPHATE PHOSPHOHYDROLASE"/>
    <property type="match status" value="1"/>
</dbReference>
<keyword evidence="1" id="KW-1133">Transmembrane helix</keyword>
<dbReference type="RefSeq" id="WP_219202221.1">
    <property type="nucleotide sequence ID" value="NZ_JAHWQX010000003.1"/>
</dbReference>
<keyword evidence="1" id="KW-0812">Transmembrane</keyword>
<dbReference type="EMBL" id="JAHWQX010000003">
    <property type="protein sequence ID" value="MBW3098305.1"/>
    <property type="molecule type" value="Genomic_DNA"/>
</dbReference>
<feature type="domain" description="Phosphatidic acid phosphatase type 2/haloperoxidase" evidence="2">
    <location>
        <begin position="101"/>
        <end position="217"/>
    </location>
</feature>
<dbReference type="Pfam" id="PF01569">
    <property type="entry name" value="PAP2"/>
    <property type="match status" value="1"/>
</dbReference>
<feature type="transmembrane region" description="Helical" evidence="1">
    <location>
        <begin position="12"/>
        <end position="31"/>
    </location>
</feature>
<dbReference type="PANTHER" id="PTHR14969:SF13">
    <property type="entry name" value="AT30094P"/>
    <property type="match status" value="1"/>
</dbReference>
<organism evidence="3 4">
    <name type="scientific">Pseudohoeflea coraliihabitans</name>
    <dbReference type="NCBI Taxonomy" id="2860393"/>
    <lineage>
        <taxon>Bacteria</taxon>
        <taxon>Pseudomonadati</taxon>
        <taxon>Pseudomonadota</taxon>
        <taxon>Alphaproteobacteria</taxon>
        <taxon>Hyphomicrobiales</taxon>
        <taxon>Rhizobiaceae</taxon>
        <taxon>Pseudohoeflea</taxon>
    </lineage>
</organism>
<evidence type="ECO:0000313" key="3">
    <source>
        <dbReference type="EMBL" id="MBW3098305.1"/>
    </source>
</evidence>
<feature type="transmembrane region" description="Helical" evidence="1">
    <location>
        <begin position="174"/>
        <end position="196"/>
    </location>
</feature>
<dbReference type="SMART" id="SM00014">
    <property type="entry name" value="acidPPc"/>
    <property type="match status" value="1"/>
</dbReference>
<evidence type="ECO:0000313" key="4">
    <source>
        <dbReference type="Proteomes" id="UP001430804"/>
    </source>
</evidence>
<accession>A0ABS6WQV9</accession>
<keyword evidence="4" id="KW-1185">Reference proteome</keyword>
<name>A0ABS6WQV9_9HYPH</name>
<evidence type="ECO:0000256" key="1">
    <source>
        <dbReference type="SAM" id="Phobius"/>
    </source>
</evidence>
<protein>
    <submittedName>
        <fullName evidence="3">Phosphatase PAP2 family protein</fullName>
    </submittedName>
</protein>
<feature type="transmembrane region" description="Helical" evidence="1">
    <location>
        <begin position="75"/>
        <end position="97"/>
    </location>
</feature>
<dbReference type="InterPro" id="IPR000326">
    <property type="entry name" value="PAP2/HPO"/>
</dbReference>